<comment type="caution">
    <text evidence="1">The sequence shown here is derived from an EMBL/GenBank/DDBJ whole genome shotgun (WGS) entry which is preliminary data.</text>
</comment>
<gene>
    <name evidence="1" type="ORF">OUZ56_003166</name>
</gene>
<dbReference type="Proteomes" id="UP001234178">
    <property type="component" value="Unassembled WGS sequence"/>
</dbReference>
<organism evidence="1 2">
    <name type="scientific">Daphnia magna</name>
    <dbReference type="NCBI Taxonomy" id="35525"/>
    <lineage>
        <taxon>Eukaryota</taxon>
        <taxon>Metazoa</taxon>
        <taxon>Ecdysozoa</taxon>
        <taxon>Arthropoda</taxon>
        <taxon>Crustacea</taxon>
        <taxon>Branchiopoda</taxon>
        <taxon>Diplostraca</taxon>
        <taxon>Cladocera</taxon>
        <taxon>Anomopoda</taxon>
        <taxon>Daphniidae</taxon>
        <taxon>Daphnia</taxon>
    </lineage>
</organism>
<evidence type="ECO:0000313" key="1">
    <source>
        <dbReference type="EMBL" id="KAK4021247.1"/>
    </source>
</evidence>
<proteinExistence type="predicted"/>
<dbReference type="EMBL" id="JAOYFB010000036">
    <property type="protein sequence ID" value="KAK4021247.1"/>
    <property type="molecule type" value="Genomic_DNA"/>
</dbReference>
<sequence length="84" mass="9758">MADVKVYSLAGNQLMSETIRQLWEGLSEDAKMRLYSASARHALAVEEQHKLFNDEMLAIKKKIKKHHTLFEYHDGMKVPLMLQD</sequence>
<reference evidence="1 2" key="1">
    <citation type="journal article" date="2023" name="Nucleic Acids Res.">
        <title>The hologenome of Daphnia magna reveals possible DNA methylation and microbiome-mediated evolution of the host genome.</title>
        <authorList>
            <person name="Chaturvedi A."/>
            <person name="Li X."/>
            <person name="Dhandapani V."/>
            <person name="Marshall H."/>
            <person name="Kissane S."/>
            <person name="Cuenca-Cambronero M."/>
            <person name="Asole G."/>
            <person name="Calvet F."/>
            <person name="Ruiz-Romero M."/>
            <person name="Marangio P."/>
            <person name="Guigo R."/>
            <person name="Rago D."/>
            <person name="Mirbahai L."/>
            <person name="Eastwood N."/>
            <person name="Colbourne J.K."/>
            <person name="Zhou J."/>
            <person name="Mallon E."/>
            <person name="Orsini L."/>
        </authorList>
    </citation>
    <scope>NUCLEOTIDE SEQUENCE [LARGE SCALE GENOMIC DNA]</scope>
    <source>
        <strain evidence="1">LRV0_1</strain>
    </source>
</reference>
<evidence type="ECO:0000313" key="2">
    <source>
        <dbReference type="Proteomes" id="UP001234178"/>
    </source>
</evidence>
<keyword evidence="2" id="KW-1185">Reference proteome</keyword>
<protein>
    <submittedName>
        <fullName evidence="1">Uncharacterized protein</fullName>
    </submittedName>
</protein>
<name>A0ABR0A7X7_9CRUS</name>
<accession>A0ABR0A7X7</accession>